<sequence length="246" mass="27317">MEEQSAPQPTITQPASSPAPVKQSIKPLIIVVGLVFLLMTGGLVYFGYQNYQLQQKLNQLQEQQTSQIQSSPSSLPASQTAMSGKLYTDPFSAFTFNYPDNFVVQGGIYQGQYYNKELLITLQVAGTESYRPTNQLSVVTRKTSGLDTFLDDIYSLKVGEIWSNPNFAPKYTRIADSVIGGITVHNYSQSGDSEGEDRMTILNKNGKYYVLTYGSENPGNLQPDSPEYGVDFAKAFNQVFSSFRFL</sequence>
<evidence type="ECO:0000256" key="2">
    <source>
        <dbReference type="SAM" id="Phobius"/>
    </source>
</evidence>
<dbReference type="Proteomes" id="UP000034669">
    <property type="component" value="Unassembled WGS sequence"/>
</dbReference>
<evidence type="ECO:0000313" key="4">
    <source>
        <dbReference type="Proteomes" id="UP000034669"/>
    </source>
</evidence>
<reference evidence="3 4" key="1">
    <citation type="journal article" date="2015" name="Nature">
        <title>rRNA introns, odd ribosomes, and small enigmatic genomes across a large radiation of phyla.</title>
        <authorList>
            <person name="Brown C.T."/>
            <person name="Hug L.A."/>
            <person name="Thomas B.C."/>
            <person name="Sharon I."/>
            <person name="Castelle C.J."/>
            <person name="Singh A."/>
            <person name="Wilkins M.J."/>
            <person name="Williams K.H."/>
            <person name="Banfield J.F."/>
        </authorList>
    </citation>
    <scope>NUCLEOTIDE SEQUENCE [LARGE SCALE GENOMIC DNA]</scope>
</reference>
<dbReference type="EMBL" id="LCFI01000002">
    <property type="protein sequence ID" value="KKS90557.1"/>
    <property type="molecule type" value="Genomic_DNA"/>
</dbReference>
<gene>
    <name evidence="3" type="ORF">UV66_C0002G0034</name>
</gene>
<keyword evidence="2" id="KW-0812">Transmembrane</keyword>
<protein>
    <submittedName>
        <fullName evidence="3">Uncharacterized protein</fullName>
    </submittedName>
</protein>
<feature type="transmembrane region" description="Helical" evidence="2">
    <location>
        <begin position="28"/>
        <end position="48"/>
    </location>
</feature>
<feature type="region of interest" description="Disordered" evidence="1">
    <location>
        <begin position="1"/>
        <end position="20"/>
    </location>
</feature>
<name>A0A0G1CYN4_9BACT</name>
<dbReference type="PATRIC" id="fig|1618557.3.peg.623"/>
<proteinExistence type="predicted"/>
<evidence type="ECO:0000313" key="3">
    <source>
        <dbReference type="EMBL" id="KKS90557.1"/>
    </source>
</evidence>
<evidence type="ECO:0000256" key="1">
    <source>
        <dbReference type="SAM" id="MobiDB-lite"/>
    </source>
</evidence>
<feature type="compositionally biased region" description="Polar residues" evidence="1">
    <location>
        <begin position="1"/>
        <end position="16"/>
    </location>
</feature>
<keyword evidence="2" id="KW-0472">Membrane</keyword>
<comment type="caution">
    <text evidence="3">The sequence shown here is derived from an EMBL/GenBank/DDBJ whole genome shotgun (WGS) entry which is preliminary data.</text>
</comment>
<organism evidence="3 4">
    <name type="scientific">Candidatus Woesebacteria bacterium GW2011_GWA1_43_12</name>
    <dbReference type="NCBI Taxonomy" id="1618557"/>
    <lineage>
        <taxon>Bacteria</taxon>
        <taxon>Candidatus Woeseibacteriota</taxon>
    </lineage>
</organism>
<dbReference type="AlphaFoldDB" id="A0A0G1CYN4"/>
<accession>A0A0G1CYN4</accession>
<keyword evidence="2" id="KW-1133">Transmembrane helix</keyword>